<dbReference type="InterPro" id="IPR032710">
    <property type="entry name" value="NTF2-like_dom_sf"/>
</dbReference>
<dbReference type="KEGG" id="gfu:KM031_13500"/>
<dbReference type="InterPro" id="IPR011944">
    <property type="entry name" value="Steroid_delta5-4_isomerase"/>
</dbReference>
<sequence>MTPDDFTRSFVTLWSARDAKGLAQLACEDADMLTLTGLWCEGRTAITAAFEAELTGLFSRARLVTGKGKLRPLGPGAAVLHQRFVLSGLVDAEGRDLGRIGALLIATLVAKPEGWQAVTLQFSATDG</sequence>
<gene>
    <name evidence="1" type="ORF">KM031_13500</name>
</gene>
<dbReference type="RefSeq" id="WP_215506161.1">
    <property type="nucleotide sequence ID" value="NZ_CP076361.1"/>
</dbReference>
<accession>A0A975S1A0</accession>
<keyword evidence="2" id="KW-1185">Reference proteome</keyword>
<reference evidence="1" key="1">
    <citation type="submission" date="2021-06" db="EMBL/GenBank/DDBJ databases">
        <title>Direct submission.</title>
        <authorList>
            <person name="Lee C.-S."/>
            <person name="Jin L."/>
        </authorList>
    </citation>
    <scope>NUCLEOTIDE SEQUENCE</scope>
    <source>
        <strain evidence="1">Con5</strain>
    </source>
</reference>
<evidence type="ECO:0000313" key="1">
    <source>
        <dbReference type="EMBL" id="QWK89840.1"/>
    </source>
</evidence>
<dbReference type="Proteomes" id="UP000679352">
    <property type="component" value="Chromosome"/>
</dbReference>
<dbReference type="EMBL" id="CP076361">
    <property type="protein sequence ID" value="QWK89840.1"/>
    <property type="molecule type" value="Genomic_DNA"/>
</dbReference>
<dbReference type="AlphaFoldDB" id="A0A975S1A0"/>
<dbReference type="SUPFAM" id="SSF54427">
    <property type="entry name" value="NTF2-like"/>
    <property type="match status" value="1"/>
</dbReference>
<evidence type="ECO:0000313" key="2">
    <source>
        <dbReference type="Proteomes" id="UP000679352"/>
    </source>
</evidence>
<organism evidence="1 2">
    <name type="scientific">Gemmobacter fulvus</name>
    <dbReference type="NCBI Taxonomy" id="2840474"/>
    <lineage>
        <taxon>Bacteria</taxon>
        <taxon>Pseudomonadati</taxon>
        <taxon>Pseudomonadota</taxon>
        <taxon>Alphaproteobacteria</taxon>
        <taxon>Rhodobacterales</taxon>
        <taxon>Paracoccaceae</taxon>
        <taxon>Gemmobacter</taxon>
    </lineage>
</organism>
<dbReference type="NCBIfam" id="TIGR02246">
    <property type="entry name" value="SgcJ/EcaC family oxidoreductase"/>
    <property type="match status" value="1"/>
</dbReference>
<name>A0A975S1A0_9RHOB</name>
<protein>
    <submittedName>
        <fullName evidence="1">SgcJ/EcaC family oxidoreductase</fullName>
    </submittedName>
</protein>
<dbReference type="Gene3D" id="3.10.450.50">
    <property type="match status" value="1"/>
</dbReference>
<proteinExistence type="predicted"/>